<gene>
    <name evidence="1" type="ORF">sS8_5106</name>
</gene>
<dbReference type="Proteomes" id="UP000266313">
    <property type="component" value="Chromosome"/>
</dbReference>
<accession>A0A250KZC0</accession>
<evidence type="ECO:0000313" key="2">
    <source>
        <dbReference type="Proteomes" id="UP000266313"/>
    </source>
</evidence>
<protein>
    <submittedName>
        <fullName evidence="1">Uncharacterized protein</fullName>
    </submittedName>
</protein>
<evidence type="ECO:0000313" key="1">
    <source>
        <dbReference type="EMBL" id="BBA37028.1"/>
    </source>
</evidence>
<organism evidence="1 2">
    <name type="scientific">Methylocaldum marinum</name>
    <dbReference type="NCBI Taxonomy" id="1432792"/>
    <lineage>
        <taxon>Bacteria</taxon>
        <taxon>Pseudomonadati</taxon>
        <taxon>Pseudomonadota</taxon>
        <taxon>Gammaproteobacteria</taxon>
        <taxon>Methylococcales</taxon>
        <taxon>Methylococcaceae</taxon>
        <taxon>Methylocaldum</taxon>
    </lineage>
</organism>
<dbReference type="KEGG" id="mmai:sS8_5106"/>
<reference evidence="1 2" key="1">
    <citation type="submission" date="2016-12" db="EMBL/GenBank/DDBJ databases">
        <title>Genome sequencing of Methylocaldum marinum.</title>
        <authorList>
            <person name="Takeuchi M."/>
            <person name="Kamagata Y."/>
            <person name="Hiraoka S."/>
            <person name="Oshima K."/>
            <person name="Hattori M."/>
            <person name="Iwasaki W."/>
        </authorList>
    </citation>
    <scope>NUCLEOTIDE SEQUENCE [LARGE SCALE GENOMIC DNA]</scope>
    <source>
        <strain evidence="1 2">S8</strain>
    </source>
</reference>
<name>A0A250KZC0_9GAMM</name>
<dbReference type="EMBL" id="AP017928">
    <property type="protein sequence ID" value="BBA37028.1"/>
    <property type="molecule type" value="Genomic_DNA"/>
</dbReference>
<proteinExistence type="predicted"/>
<sequence length="57" mass="6365">MLLAAGEWSPAAIAAGFERVRMLKSDMAEGRRLRLCRLGFDEAEAARLASLHTRNFM</sequence>
<keyword evidence="2" id="KW-1185">Reference proteome</keyword>
<dbReference type="AlphaFoldDB" id="A0A250KZC0"/>